<dbReference type="InterPro" id="IPR051981">
    <property type="entry name" value="Glycosyltransf_32"/>
</dbReference>
<evidence type="ECO:0008006" key="3">
    <source>
        <dbReference type="Google" id="ProtNLM"/>
    </source>
</evidence>
<reference evidence="1 2" key="1">
    <citation type="journal article" date="2018" name="Nat. Ecol. Evol.">
        <title>Genomic signatures of mitonuclear coevolution across populations of Tigriopus californicus.</title>
        <authorList>
            <person name="Barreto F.S."/>
            <person name="Watson E.T."/>
            <person name="Lima T.G."/>
            <person name="Willett C.S."/>
            <person name="Edmands S."/>
            <person name="Li W."/>
            <person name="Burton R.S."/>
        </authorList>
    </citation>
    <scope>NUCLEOTIDE SEQUENCE [LARGE SCALE GENOMIC DNA]</scope>
    <source>
        <strain evidence="1 2">San Diego</strain>
    </source>
</reference>
<dbReference type="EMBL" id="VCGU01000001">
    <property type="protein sequence ID" value="TRY80983.1"/>
    <property type="molecule type" value="Genomic_DNA"/>
</dbReference>
<dbReference type="SUPFAM" id="SSF53448">
    <property type="entry name" value="Nucleotide-diphospho-sugar transferases"/>
    <property type="match status" value="1"/>
</dbReference>
<dbReference type="GO" id="GO:0016758">
    <property type="term" value="F:hexosyltransferase activity"/>
    <property type="evidence" value="ECO:0007669"/>
    <property type="project" value="TreeGrafter"/>
</dbReference>
<dbReference type="PANTHER" id="PTHR12042:SF21">
    <property type="entry name" value="ALPHA1,4-GALACTOSYLTRANSFERASE 1-RELATED"/>
    <property type="match status" value="1"/>
</dbReference>
<dbReference type="InterPro" id="IPR029044">
    <property type="entry name" value="Nucleotide-diphossugar_trans"/>
</dbReference>
<dbReference type="GO" id="GO:0016020">
    <property type="term" value="C:membrane"/>
    <property type="evidence" value="ECO:0007669"/>
    <property type="project" value="GOC"/>
</dbReference>
<name>A0A553PTH3_TIGCA</name>
<accession>A0A553PTH3</accession>
<evidence type="ECO:0000313" key="1">
    <source>
        <dbReference type="EMBL" id="TRY80983.1"/>
    </source>
</evidence>
<dbReference type="AlphaFoldDB" id="A0A553PTH3"/>
<sequence>MQTWSDLSRILLLNEVGLTNLEVRKFNFTSLLLKRLGFELFSVLELSLKPMQTWSDLSRILLLNEVGGTYFDIDSISVRPIPTMFRNLLQTNVNSLLTNCFMIFQRRHAFLDIIFQGQVLIFFDGPLVTKLAKIHCHSLLKDEDPANTYQCPESWNLTIHSRNDPGVLHFLYKPIQYELWNKSNL</sequence>
<feature type="non-terminal residue" evidence="1">
    <location>
        <position position="185"/>
    </location>
</feature>
<organism evidence="1 2">
    <name type="scientific">Tigriopus californicus</name>
    <name type="common">Marine copepod</name>
    <dbReference type="NCBI Taxonomy" id="6832"/>
    <lineage>
        <taxon>Eukaryota</taxon>
        <taxon>Metazoa</taxon>
        <taxon>Ecdysozoa</taxon>
        <taxon>Arthropoda</taxon>
        <taxon>Crustacea</taxon>
        <taxon>Multicrustacea</taxon>
        <taxon>Hexanauplia</taxon>
        <taxon>Copepoda</taxon>
        <taxon>Harpacticoida</taxon>
        <taxon>Harpacticidae</taxon>
        <taxon>Tigriopus</taxon>
    </lineage>
</organism>
<evidence type="ECO:0000313" key="2">
    <source>
        <dbReference type="Proteomes" id="UP000318571"/>
    </source>
</evidence>
<dbReference type="Gene3D" id="3.90.550.20">
    <property type="match status" value="1"/>
</dbReference>
<comment type="caution">
    <text evidence="1">The sequence shown here is derived from an EMBL/GenBank/DDBJ whole genome shotgun (WGS) entry which is preliminary data.</text>
</comment>
<dbReference type="PANTHER" id="PTHR12042">
    <property type="entry name" value="LACTOSYLCERAMIDE 4-ALPHA-GALACTOSYLTRANSFERASE ALPHA- 1,4-GALACTOSYLTRANSFERASE"/>
    <property type="match status" value="1"/>
</dbReference>
<dbReference type="InterPro" id="IPR007577">
    <property type="entry name" value="GlycoTrfase_DXD_sugar-bd_CS"/>
</dbReference>
<dbReference type="Proteomes" id="UP000318571">
    <property type="component" value="Chromosome 12"/>
</dbReference>
<dbReference type="GO" id="GO:0006688">
    <property type="term" value="P:glycosphingolipid biosynthetic process"/>
    <property type="evidence" value="ECO:0007669"/>
    <property type="project" value="TreeGrafter"/>
</dbReference>
<dbReference type="Pfam" id="PF04488">
    <property type="entry name" value="Gly_transf_sug"/>
    <property type="match status" value="1"/>
</dbReference>
<protein>
    <recommendedName>
        <fullName evidence="3">Alpha-1,4-N-acetylglucosaminyltransferase</fullName>
    </recommendedName>
</protein>
<gene>
    <name evidence="1" type="ORF">TCAL_15501</name>
</gene>
<proteinExistence type="predicted"/>
<keyword evidence="2" id="KW-1185">Reference proteome</keyword>